<sequence>MGKQRTDQDLCIKALHSIQNCEDMIHDITSEVSIIAAQFCTELKIETRRIVSCQDVSQVMASIMQFFVTAVDVDASRNWLRALINIATAEKGMVMKVGIDQMFDLQPEQADIIDTFGDSIRRYAQGDEELNGFMALMGISNQ</sequence>
<dbReference type="AlphaFoldDB" id="A0A397U7K8"/>
<comment type="caution">
    <text evidence="1">The sequence shown here is derived from an EMBL/GenBank/DDBJ whole genome shotgun (WGS) entry which is preliminary data.</text>
</comment>
<evidence type="ECO:0000313" key="2">
    <source>
        <dbReference type="Proteomes" id="UP000266673"/>
    </source>
</evidence>
<organism evidence="1 2">
    <name type="scientific">Gigaspora rosea</name>
    <dbReference type="NCBI Taxonomy" id="44941"/>
    <lineage>
        <taxon>Eukaryota</taxon>
        <taxon>Fungi</taxon>
        <taxon>Fungi incertae sedis</taxon>
        <taxon>Mucoromycota</taxon>
        <taxon>Glomeromycotina</taxon>
        <taxon>Glomeromycetes</taxon>
        <taxon>Diversisporales</taxon>
        <taxon>Gigasporaceae</taxon>
        <taxon>Gigaspora</taxon>
    </lineage>
</organism>
<gene>
    <name evidence="1" type="ORF">C2G38_2046939</name>
</gene>
<keyword evidence="2" id="KW-1185">Reference proteome</keyword>
<reference evidence="1 2" key="1">
    <citation type="submission" date="2018-06" db="EMBL/GenBank/DDBJ databases">
        <title>Comparative genomics reveals the genomic features of Rhizophagus irregularis, R. cerebriforme, R. diaphanum and Gigaspora rosea, and their symbiotic lifestyle signature.</title>
        <authorList>
            <person name="Morin E."/>
            <person name="San Clemente H."/>
            <person name="Chen E.C.H."/>
            <person name="De La Providencia I."/>
            <person name="Hainaut M."/>
            <person name="Kuo A."/>
            <person name="Kohler A."/>
            <person name="Murat C."/>
            <person name="Tang N."/>
            <person name="Roy S."/>
            <person name="Loubradou J."/>
            <person name="Henrissat B."/>
            <person name="Grigoriev I.V."/>
            <person name="Corradi N."/>
            <person name="Roux C."/>
            <person name="Martin F.M."/>
        </authorList>
    </citation>
    <scope>NUCLEOTIDE SEQUENCE [LARGE SCALE GENOMIC DNA]</scope>
    <source>
        <strain evidence="1 2">DAOM 194757</strain>
    </source>
</reference>
<dbReference type="Proteomes" id="UP000266673">
    <property type="component" value="Unassembled WGS sequence"/>
</dbReference>
<evidence type="ECO:0000313" key="1">
    <source>
        <dbReference type="EMBL" id="RIB06252.1"/>
    </source>
</evidence>
<dbReference type="OrthoDB" id="275783at2759"/>
<name>A0A397U7K8_9GLOM</name>
<proteinExistence type="predicted"/>
<dbReference type="EMBL" id="QKWP01001846">
    <property type="protein sequence ID" value="RIB06252.1"/>
    <property type="molecule type" value="Genomic_DNA"/>
</dbReference>
<protein>
    <submittedName>
        <fullName evidence="1">Uncharacterized protein</fullName>
    </submittedName>
</protein>
<accession>A0A397U7K8</accession>